<dbReference type="KEGG" id="gtt:GUITHDRAFT_111457"/>
<dbReference type="EnsemblProtists" id="EKX42485">
    <property type="protein sequence ID" value="EKX42485"/>
    <property type="gene ID" value="GUITHDRAFT_111457"/>
</dbReference>
<dbReference type="GeneID" id="17299203"/>
<keyword evidence="3" id="KW-1185">Reference proteome</keyword>
<dbReference type="HOGENOM" id="CLU_075442_0_0_1"/>
<dbReference type="AlphaFoldDB" id="L1J315"/>
<reference evidence="3" key="2">
    <citation type="submission" date="2012-11" db="EMBL/GenBank/DDBJ databases">
        <authorList>
            <person name="Kuo A."/>
            <person name="Curtis B.A."/>
            <person name="Tanifuji G."/>
            <person name="Burki F."/>
            <person name="Gruber A."/>
            <person name="Irimia M."/>
            <person name="Maruyama S."/>
            <person name="Arias M.C."/>
            <person name="Ball S.G."/>
            <person name="Gile G.H."/>
            <person name="Hirakawa Y."/>
            <person name="Hopkins J.F."/>
            <person name="Rensing S.A."/>
            <person name="Schmutz J."/>
            <person name="Symeonidi A."/>
            <person name="Elias M."/>
            <person name="Eveleigh R.J."/>
            <person name="Herman E.K."/>
            <person name="Klute M.J."/>
            <person name="Nakayama T."/>
            <person name="Obornik M."/>
            <person name="Reyes-Prieto A."/>
            <person name="Armbrust E.V."/>
            <person name="Aves S.J."/>
            <person name="Beiko R.G."/>
            <person name="Coutinho P."/>
            <person name="Dacks J.B."/>
            <person name="Durnford D.G."/>
            <person name="Fast N.M."/>
            <person name="Green B.R."/>
            <person name="Grisdale C."/>
            <person name="Hempe F."/>
            <person name="Henrissat B."/>
            <person name="Hoppner M.P."/>
            <person name="Ishida K.-I."/>
            <person name="Kim E."/>
            <person name="Koreny L."/>
            <person name="Kroth P.G."/>
            <person name="Liu Y."/>
            <person name="Malik S.-B."/>
            <person name="Maier U.G."/>
            <person name="McRose D."/>
            <person name="Mock T."/>
            <person name="Neilson J.A."/>
            <person name="Onodera N.T."/>
            <person name="Poole A.M."/>
            <person name="Pritham E.J."/>
            <person name="Richards T.A."/>
            <person name="Rocap G."/>
            <person name="Roy S.W."/>
            <person name="Sarai C."/>
            <person name="Schaack S."/>
            <person name="Shirato S."/>
            <person name="Slamovits C.H."/>
            <person name="Spencer D.F."/>
            <person name="Suzuki S."/>
            <person name="Worden A.Z."/>
            <person name="Zauner S."/>
            <person name="Barry K."/>
            <person name="Bell C."/>
            <person name="Bharti A.K."/>
            <person name="Crow J.A."/>
            <person name="Grimwood J."/>
            <person name="Kramer R."/>
            <person name="Lindquist E."/>
            <person name="Lucas S."/>
            <person name="Salamov A."/>
            <person name="McFadden G.I."/>
            <person name="Lane C.E."/>
            <person name="Keeling P.J."/>
            <person name="Gray M.W."/>
            <person name="Grigoriev I.V."/>
            <person name="Archibald J.M."/>
        </authorList>
    </citation>
    <scope>NUCLEOTIDE SEQUENCE</scope>
    <source>
        <strain evidence="3">CCMP2712</strain>
    </source>
</reference>
<dbReference type="Proteomes" id="UP000011087">
    <property type="component" value="Unassembled WGS sequence"/>
</dbReference>
<dbReference type="RefSeq" id="XP_005829465.1">
    <property type="nucleotide sequence ID" value="XM_005829408.1"/>
</dbReference>
<sequence>MQDKSIGLTSTVVATPFNIPPWTYRTRIQNLNTMLVASGVPIRACHSAAQHLLKVAMASLTRPRSLRHRLMTTGSSDTAADPESPKEPSDPFLARAQKMLGTQSLAPYEVAFWILQKDRKKQLVELELHDQKKDLASSIKIEKQFLERQLRNELEKEESYFKYILSYPTQRCLLQDLFQQVACNVNLSDEEISRLFDASNVSREGWYRLEKESLPMERIYRMLQSQDLRREMWRRLGLNEDMELPADFTTTIHLYKSLPTDIFRWPLGNFVYLDKRASEVEKRFFREVCNKFNRHLDVFDIKIAPLGELILESKARACKT</sequence>
<evidence type="ECO:0000313" key="1">
    <source>
        <dbReference type="EMBL" id="EKX42485.1"/>
    </source>
</evidence>
<evidence type="ECO:0000313" key="2">
    <source>
        <dbReference type="EnsemblProtists" id="EKX42485"/>
    </source>
</evidence>
<dbReference type="PaxDb" id="55529-EKX42485"/>
<organism evidence="1">
    <name type="scientific">Guillardia theta (strain CCMP2712)</name>
    <name type="common">Cryptophyte</name>
    <dbReference type="NCBI Taxonomy" id="905079"/>
    <lineage>
        <taxon>Eukaryota</taxon>
        <taxon>Cryptophyceae</taxon>
        <taxon>Pyrenomonadales</taxon>
        <taxon>Geminigeraceae</taxon>
        <taxon>Guillardia</taxon>
    </lineage>
</organism>
<protein>
    <submittedName>
        <fullName evidence="1 2">Uncharacterized protein</fullName>
    </submittedName>
</protein>
<accession>L1J315</accession>
<name>L1J315_GUITC</name>
<evidence type="ECO:0000313" key="3">
    <source>
        <dbReference type="Proteomes" id="UP000011087"/>
    </source>
</evidence>
<reference evidence="2" key="3">
    <citation type="submission" date="2015-06" db="UniProtKB">
        <authorList>
            <consortium name="EnsemblProtists"/>
        </authorList>
    </citation>
    <scope>IDENTIFICATION</scope>
</reference>
<dbReference type="EMBL" id="JH993016">
    <property type="protein sequence ID" value="EKX42485.1"/>
    <property type="molecule type" value="Genomic_DNA"/>
</dbReference>
<proteinExistence type="predicted"/>
<gene>
    <name evidence="1" type="ORF">GUITHDRAFT_111457</name>
</gene>
<reference evidence="1 3" key="1">
    <citation type="journal article" date="2012" name="Nature">
        <title>Algal genomes reveal evolutionary mosaicism and the fate of nucleomorphs.</title>
        <authorList>
            <consortium name="DOE Joint Genome Institute"/>
            <person name="Curtis B.A."/>
            <person name="Tanifuji G."/>
            <person name="Burki F."/>
            <person name="Gruber A."/>
            <person name="Irimia M."/>
            <person name="Maruyama S."/>
            <person name="Arias M.C."/>
            <person name="Ball S.G."/>
            <person name="Gile G.H."/>
            <person name="Hirakawa Y."/>
            <person name="Hopkins J.F."/>
            <person name="Kuo A."/>
            <person name="Rensing S.A."/>
            <person name="Schmutz J."/>
            <person name="Symeonidi A."/>
            <person name="Elias M."/>
            <person name="Eveleigh R.J."/>
            <person name="Herman E.K."/>
            <person name="Klute M.J."/>
            <person name="Nakayama T."/>
            <person name="Obornik M."/>
            <person name="Reyes-Prieto A."/>
            <person name="Armbrust E.V."/>
            <person name="Aves S.J."/>
            <person name="Beiko R.G."/>
            <person name="Coutinho P."/>
            <person name="Dacks J.B."/>
            <person name="Durnford D.G."/>
            <person name="Fast N.M."/>
            <person name="Green B.R."/>
            <person name="Grisdale C.J."/>
            <person name="Hempel F."/>
            <person name="Henrissat B."/>
            <person name="Hoppner M.P."/>
            <person name="Ishida K."/>
            <person name="Kim E."/>
            <person name="Koreny L."/>
            <person name="Kroth P.G."/>
            <person name="Liu Y."/>
            <person name="Malik S.B."/>
            <person name="Maier U.G."/>
            <person name="McRose D."/>
            <person name="Mock T."/>
            <person name="Neilson J.A."/>
            <person name="Onodera N.T."/>
            <person name="Poole A.M."/>
            <person name="Pritham E.J."/>
            <person name="Richards T.A."/>
            <person name="Rocap G."/>
            <person name="Roy S.W."/>
            <person name="Sarai C."/>
            <person name="Schaack S."/>
            <person name="Shirato S."/>
            <person name="Slamovits C.H."/>
            <person name="Spencer D.F."/>
            <person name="Suzuki S."/>
            <person name="Worden A.Z."/>
            <person name="Zauner S."/>
            <person name="Barry K."/>
            <person name="Bell C."/>
            <person name="Bharti A.K."/>
            <person name="Crow J.A."/>
            <person name="Grimwood J."/>
            <person name="Kramer R."/>
            <person name="Lindquist E."/>
            <person name="Lucas S."/>
            <person name="Salamov A."/>
            <person name="McFadden G.I."/>
            <person name="Lane C.E."/>
            <person name="Keeling P.J."/>
            <person name="Gray M.W."/>
            <person name="Grigoriev I.V."/>
            <person name="Archibald J.M."/>
        </authorList>
    </citation>
    <scope>NUCLEOTIDE SEQUENCE</scope>
    <source>
        <strain evidence="1 3">CCMP2712</strain>
    </source>
</reference>